<sequence length="163" mass="18558">IVCNDCNQGPHLLKINLELKDNLEHGSNHLSFSSCANMSMISSNGETENNQCLENEEFKCQLHRDPTCSDVVAGRKMIGNAALLCWYEACYCKNGYARNAQNKCVLNSNCLTENKEKMYWFLDKEFAKMCPIEMRGEAYELKTGKLPIFQDLGLGTWKLEDLE</sequence>
<keyword evidence="1" id="KW-0722">Serine protease inhibitor</keyword>
<proteinExistence type="predicted"/>
<dbReference type="CDD" id="cd19941">
    <property type="entry name" value="TIL"/>
    <property type="match status" value="1"/>
</dbReference>
<keyword evidence="1" id="KW-0646">Protease inhibitor</keyword>
<evidence type="ECO:0000313" key="2">
    <source>
        <dbReference type="Proteomes" id="UP000887565"/>
    </source>
</evidence>
<dbReference type="AlphaFoldDB" id="A0A915JLH0"/>
<dbReference type="WBParaSite" id="nRc.2.0.1.t27044-RA">
    <property type="protein sequence ID" value="nRc.2.0.1.t27044-RA"/>
    <property type="gene ID" value="nRc.2.0.1.g27044"/>
</dbReference>
<name>A0A915JLH0_ROMCU</name>
<accession>A0A915JLH0</accession>
<dbReference type="GO" id="GO:0004867">
    <property type="term" value="F:serine-type endopeptidase inhibitor activity"/>
    <property type="evidence" value="ECO:0007669"/>
    <property type="project" value="UniProtKB-KW"/>
</dbReference>
<evidence type="ECO:0000256" key="1">
    <source>
        <dbReference type="ARBA" id="ARBA00022900"/>
    </source>
</evidence>
<dbReference type="SUPFAM" id="SSF57567">
    <property type="entry name" value="Serine protease inhibitors"/>
    <property type="match status" value="1"/>
</dbReference>
<dbReference type="Proteomes" id="UP000887565">
    <property type="component" value="Unplaced"/>
</dbReference>
<protein>
    <submittedName>
        <fullName evidence="3">TIL domain-containing protein</fullName>
    </submittedName>
</protein>
<dbReference type="InterPro" id="IPR036084">
    <property type="entry name" value="Ser_inhib-like_sf"/>
</dbReference>
<dbReference type="Gene3D" id="2.10.25.10">
    <property type="entry name" value="Laminin"/>
    <property type="match status" value="1"/>
</dbReference>
<evidence type="ECO:0000313" key="3">
    <source>
        <dbReference type="WBParaSite" id="nRc.2.0.1.t27044-RA"/>
    </source>
</evidence>
<reference evidence="3" key="1">
    <citation type="submission" date="2022-11" db="UniProtKB">
        <authorList>
            <consortium name="WormBaseParasite"/>
        </authorList>
    </citation>
    <scope>IDENTIFICATION</scope>
</reference>
<organism evidence="2 3">
    <name type="scientific">Romanomermis culicivorax</name>
    <name type="common">Nematode worm</name>
    <dbReference type="NCBI Taxonomy" id="13658"/>
    <lineage>
        <taxon>Eukaryota</taxon>
        <taxon>Metazoa</taxon>
        <taxon>Ecdysozoa</taxon>
        <taxon>Nematoda</taxon>
        <taxon>Enoplea</taxon>
        <taxon>Dorylaimia</taxon>
        <taxon>Mermithida</taxon>
        <taxon>Mermithoidea</taxon>
        <taxon>Mermithidae</taxon>
        <taxon>Romanomermis</taxon>
    </lineage>
</organism>
<keyword evidence="2" id="KW-1185">Reference proteome</keyword>